<name>A0A0P8W5M7_9CLOT</name>
<dbReference type="PANTHER" id="PTHR31689:SF0">
    <property type="entry name" value="DIAMINOPIMELATE EPIMERASE"/>
    <property type="match status" value="1"/>
</dbReference>
<gene>
    <name evidence="9 11" type="primary">dapF</name>
    <name evidence="11" type="ORF">OXPF_21530</name>
</gene>
<dbReference type="InterPro" id="IPR018510">
    <property type="entry name" value="DAP_epimerase_AS"/>
</dbReference>
<comment type="subunit">
    <text evidence="9">Homodimer.</text>
</comment>
<protein>
    <recommendedName>
        <fullName evidence="3 9">Diaminopimelate epimerase</fullName>
        <shortName evidence="9">DAP epimerase</shortName>
        <ecNumber evidence="3 9">5.1.1.7</ecNumber>
    </recommendedName>
    <alternativeName>
        <fullName evidence="9">PLP-independent amino acid racemase</fullName>
    </alternativeName>
</protein>
<comment type="catalytic activity">
    <reaction evidence="8 9">
        <text>(2S,6S)-2,6-diaminopimelate = meso-2,6-diaminopimelate</text>
        <dbReference type="Rhea" id="RHEA:15393"/>
        <dbReference type="ChEBI" id="CHEBI:57609"/>
        <dbReference type="ChEBI" id="CHEBI:57791"/>
        <dbReference type="EC" id="5.1.1.7"/>
    </reaction>
</comment>
<feature type="site" description="Could be important to modulate the pK values of the two catalytic cysteine residues" evidence="9">
    <location>
        <position position="210"/>
    </location>
</feature>
<keyword evidence="12" id="KW-1185">Reference proteome</keyword>
<dbReference type="UniPathway" id="UPA00034">
    <property type="reaction ID" value="UER00025"/>
</dbReference>
<dbReference type="FunFam" id="3.10.310.10:FF:000001">
    <property type="entry name" value="Diaminopimelate epimerase"/>
    <property type="match status" value="1"/>
</dbReference>
<feature type="active site" description="Proton acceptor" evidence="9">
    <location>
        <position position="219"/>
    </location>
</feature>
<dbReference type="AlphaFoldDB" id="A0A0P8W5M7"/>
<dbReference type="STRING" id="36849.OXPF_21530"/>
<keyword evidence="4 9" id="KW-0963">Cytoplasm</keyword>
<dbReference type="GO" id="GO:0009089">
    <property type="term" value="P:lysine biosynthetic process via diaminopimelate"/>
    <property type="evidence" value="ECO:0007669"/>
    <property type="project" value="UniProtKB-UniRule"/>
</dbReference>
<dbReference type="SUPFAM" id="SSF54506">
    <property type="entry name" value="Diaminopimelate epimerase-like"/>
    <property type="match status" value="2"/>
</dbReference>
<evidence type="ECO:0000313" key="12">
    <source>
        <dbReference type="Proteomes" id="UP000050326"/>
    </source>
</evidence>
<feature type="binding site" evidence="9">
    <location>
        <begin position="220"/>
        <end position="221"/>
    </location>
    <ligand>
        <name>substrate</name>
    </ligand>
</feature>
<dbReference type="EMBL" id="LKET01000032">
    <property type="protein sequence ID" value="KPU43988.1"/>
    <property type="molecule type" value="Genomic_DNA"/>
</dbReference>
<accession>A0A0P8W5M7</accession>
<feature type="active site" description="Proton donor" evidence="9">
    <location>
        <position position="71"/>
    </location>
</feature>
<dbReference type="HAMAP" id="MF_00197">
    <property type="entry name" value="DAP_epimerase"/>
    <property type="match status" value="1"/>
</dbReference>
<dbReference type="RefSeq" id="WP_054875194.1">
    <property type="nucleotide sequence ID" value="NZ_LKET01000032.1"/>
</dbReference>
<feature type="binding site" evidence="9">
    <location>
        <position position="11"/>
    </location>
    <ligand>
        <name>substrate</name>
    </ligand>
</feature>
<organism evidence="11 12">
    <name type="scientific">Oxobacter pfennigii</name>
    <dbReference type="NCBI Taxonomy" id="36849"/>
    <lineage>
        <taxon>Bacteria</taxon>
        <taxon>Bacillati</taxon>
        <taxon>Bacillota</taxon>
        <taxon>Clostridia</taxon>
        <taxon>Eubacteriales</taxon>
        <taxon>Clostridiaceae</taxon>
        <taxon>Oxobacter</taxon>
    </lineage>
</organism>
<dbReference type="NCBIfam" id="TIGR00652">
    <property type="entry name" value="DapF"/>
    <property type="match status" value="1"/>
</dbReference>
<evidence type="ECO:0000256" key="7">
    <source>
        <dbReference type="ARBA" id="ARBA00023235"/>
    </source>
</evidence>
<feature type="active site" evidence="10">
    <location>
        <position position="71"/>
    </location>
</feature>
<evidence type="ECO:0000256" key="6">
    <source>
        <dbReference type="ARBA" id="ARBA00023154"/>
    </source>
</evidence>
<dbReference type="PANTHER" id="PTHR31689">
    <property type="entry name" value="DIAMINOPIMELATE EPIMERASE, CHLOROPLASTIC"/>
    <property type="match status" value="1"/>
</dbReference>
<evidence type="ECO:0000313" key="11">
    <source>
        <dbReference type="EMBL" id="KPU43988.1"/>
    </source>
</evidence>
<evidence type="ECO:0000256" key="3">
    <source>
        <dbReference type="ARBA" id="ARBA00013080"/>
    </source>
</evidence>
<dbReference type="Proteomes" id="UP000050326">
    <property type="component" value="Unassembled WGS sequence"/>
</dbReference>
<dbReference type="Gene3D" id="3.10.310.10">
    <property type="entry name" value="Diaminopimelate Epimerase, Chain A, domain 1"/>
    <property type="match status" value="2"/>
</dbReference>
<feature type="binding site" evidence="9">
    <location>
        <position position="192"/>
    </location>
    <ligand>
        <name>substrate</name>
    </ligand>
</feature>
<keyword evidence="6 9" id="KW-0457">Lysine biosynthesis</keyword>
<comment type="caution">
    <text evidence="9">Lacks conserved residue(s) required for the propagation of feature annotation.</text>
</comment>
<evidence type="ECO:0000256" key="8">
    <source>
        <dbReference type="ARBA" id="ARBA00051712"/>
    </source>
</evidence>
<evidence type="ECO:0000256" key="1">
    <source>
        <dbReference type="ARBA" id="ARBA00005196"/>
    </source>
</evidence>
<feature type="binding site" evidence="9">
    <location>
        <begin position="72"/>
        <end position="73"/>
    </location>
    <ligand>
        <name>substrate</name>
    </ligand>
</feature>
<evidence type="ECO:0000256" key="10">
    <source>
        <dbReference type="PROSITE-ProRule" id="PRU10125"/>
    </source>
</evidence>
<evidence type="ECO:0000256" key="5">
    <source>
        <dbReference type="ARBA" id="ARBA00022605"/>
    </source>
</evidence>
<sequence>MLFTKMHGLGNDFIVIEDNGMDDNDYSTLASKLCHRHFGIGADGILVVKKSEIADSKMLIFNSDGSQAEMCGNGLRCYAKYLYDNNVVRKNPMTIDTLDGVKKVLIEEKNNEANKVQINMGKPILEPSVIPANFTENIINTKITADGEEFQITSMLMGVPHTIVFVEDFDNTDFEGIGKRIENSSYFPKKTNVNFVKVMNGKEFKIRTWERGAGLTLACGTGACAALVACALNNKTGKEALAHLAGGDLHIIWDDSNDVYMTGPAITVFKGESFI</sequence>
<evidence type="ECO:0000256" key="9">
    <source>
        <dbReference type="HAMAP-Rule" id="MF_00197"/>
    </source>
</evidence>
<comment type="pathway">
    <text evidence="1 9">Amino-acid biosynthesis; L-lysine biosynthesis via DAP pathway; DL-2,6-diaminopimelate from LL-2,6-diaminopimelate: step 1/1.</text>
</comment>
<reference evidence="11 12" key="1">
    <citation type="submission" date="2015-09" db="EMBL/GenBank/DDBJ databases">
        <title>Genome sequence of Oxobacter pfennigii DSM 3222.</title>
        <authorList>
            <person name="Poehlein A."/>
            <person name="Bengelsdorf F.R."/>
            <person name="Schiel-Bengelsdorf B."/>
            <person name="Duerre P."/>
            <person name="Daniel R."/>
        </authorList>
    </citation>
    <scope>NUCLEOTIDE SEQUENCE [LARGE SCALE GENOMIC DNA]</scope>
    <source>
        <strain evidence="11 12">DSM 3222</strain>
    </source>
</reference>
<dbReference type="EC" id="5.1.1.7" evidence="3 9"/>
<dbReference type="GO" id="GO:0005829">
    <property type="term" value="C:cytosol"/>
    <property type="evidence" value="ECO:0007669"/>
    <property type="project" value="TreeGrafter"/>
</dbReference>
<keyword evidence="7 9" id="KW-0413">Isomerase</keyword>
<keyword evidence="5 9" id="KW-0028">Amino-acid biosynthesis</keyword>
<proteinExistence type="inferred from homology"/>
<comment type="function">
    <text evidence="9">Catalyzes the stereoinversion of LL-2,6-diaminopimelate (L,L-DAP) to meso-diaminopimelate (meso-DAP), a precursor of L-lysine and an essential component of the bacterial peptidoglycan.</text>
</comment>
<dbReference type="GO" id="GO:0008837">
    <property type="term" value="F:diaminopimelate epimerase activity"/>
    <property type="evidence" value="ECO:0007669"/>
    <property type="project" value="UniProtKB-UniRule"/>
</dbReference>
<comment type="similarity">
    <text evidence="2 9">Belongs to the diaminopimelate epimerase family.</text>
</comment>
<evidence type="ECO:0000256" key="4">
    <source>
        <dbReference type="ARBA" id="ARBA00022490"/>
    </source>
</evidence>
<feature type="binding site" evidence="9">
    <location>
        <position position="62"/>
    </location>
    <ligand>
        <name>substrate</name>
    </ligand>
</feature>
<comment type="caution">
    <text evidence="11">The sequence shown here is derived from an EMBL/GenBank/DDBJ whole genome shotgun (WGS) entry which is preliminary data.</text>
</comment>
<comment type="subcellular location">
    <subcellularLocation>
        <location evidence="9">Cytoplasm</location>
    </subcellularLocation>
</comment>
<dbReference type="PROSITE" id="PS01326">
    <property type="entry name" value="DAP_EPIMERASE"/>
    <property type="match status" value="1"/>
</dbReference>
<dbReference type="InterPro" id="IPR001653">
    <property type="entry name" value="DAP_epimerase_DapF"/>
</dbReference>
<feature type="site" description="Could be important to modulate the pK values of the two catalytic cysteine residues" evidence="9">
    <location>
        <position position="161"/>
    </location>
</feature>
<evidence type="ECO:0000256" key="2">
    <source>
        <dbReference type="ARBA" id="ARBA00010219"/>
    </source>
</evidence>
<dbReference type="PATRIC" id="fig|36849.3.peg.2272"/>
<dbReference type="OrthoDB" id="9805408at2"/>
<dbReference type="Pfam" id="PF01678">
    <property type="entry name" value="DAP_epimerase"/>
    <property type="match status" value="2"/>
</dbReference>
<feature type="binding site" evidence="9">
    <location>
        <begin position="210"/>
        <end position="211"/>
    </location>
    <ligand>
        <name>substrate</name>
    </ligand>
</feature>